<keyword evidence="1" id="KW-1133">Transmembrane helix</keyword>
<organism evidence="2">
    <name type="scientific">marine sediment metagenome</name>
    <dbReference type="NCBI Taxonomy" id="412755"/>
    <lineage>
        <taxon>unclassified sequences</taxon>
        <taxon>metagenomes</taxon>
        <taxon>ecological metagenomes</taxon>
    </lineage>
</organism>
<evidence type="ECO:0000256" key="1">
    <source>
        <dbReference type="SAM" id="Phobius"/>
    </source>
</evidence>
<feature type="non-terminal residue" evidence="2">
    <location>
        <position position="1"/>
    </location>
</feature>
<dbReference type="EMBL" id="LAZR01026539">
    <property type="protein sequence ID" value="KKL68402.1"/>
    <property type="molecule type" value="Genomic_DNA"/>
</dbReference>
<dbReference type="AlphaFoldDB" id="A0A0F9GZA9"/>
<keyword evidence="1" id="KW-0812">Transmembrane</keyword>
<comment type="caution">
    <text evidence="2">The sequence shown here is derived from an EMBL/GenBank/DDBJ whole genome shotgun (WGS) entry which is preliminary data.</text>
</comment>
<name>A0A0F9GZA9_9ZZZZ</name>
<evidence type="ECO:0000313" key="2">
    <source>
        <dbReference type="EMBL" id="KKL68402.1"/>
    </source>
</evidence>
<proteinExistence type="predicted"/>
<keyword evidence="1" id="KW-0472">Membrane</keyword>
<accession>A0A0F9GZA9</accession>
<gene>
    <name evidence="2" type="ORF">LCGC14_2125300</name>
</gene>
<sequence>FVLVANQVRSGILPRAPGVSLPATLPSCSAFYVLARTSKFPARRRVPRALLYTAAATLVGSLSYFTYVMVRR</sequence>
<feature type="transmembrane region" description="Helical" evidence="1">
    <location>
        <begin position="49"/>
        <end position="70"/>
    </location>
</feature>
<reference evidence="2" key="1">
    <citation type="journal article" date="2015" name="Nature">
        <title>Complex archaea that bridge the gap between prokaryotes and eukaryotes.</title>
        <authorList>
            <person name="Spang A."/>
            <person name="Saw J.H."/>
            <person name="Jorgensen S.L."/>
            <person name="Zaremba-Niedzwiedzka K."/>
            <person name="Martijn J."/>
            <person name="Lind A.E."/>
            <person name="van Eijk R."/>
            <person name="Schleper C."/>
            <person name="Guy L."/>
            <person name="Ettema T.J."/>
        </authorList>
    </citation>
    <scope>NUCLEOTIDE SEQUENCE</scope>
</reference>
<protein>
    <submittedName>
        <fullName evidence="2">Uncharacterized protein</fullName>
    </submittedName>
</protein>